<comment type="similarity">
    <text evidence="1">Belongs to the peptidase C40 family.</text>
</comment>
<dbReference type="Gene3D" id="3.90.1720.10">
    <property type="entry name" value="endopeptidase domain like (from Nostoc punctiforme)"/>
    <property type="match status" value="1"/>
</dbReference>
<evidence type="ECO:0000259" key="7">
    <source>
        <dbReference type="PROSITE" id="PS51935"/>
    </source>
</evidence>
<evidence type="ECO:0000313" key="8">
    <source>
        <dbReference type="EMBL" id="ADQ16889.1"/>
    </source>
</evidence>
<dbReference type="InterPro" id="IPR038765">
    <property type="entry name" value="Papain-like_cys_pep_sf"/>
</dbReference>
<dbReference type="Pfam" id="PF00877">
    <property type="entry name" value="NLPC_P60"/>
    <property type="match status" value="1"/>
</dbReference>
<protein>
    <submittedName>
        <fullName evidence="8">NLP/P60 protein</fullName>
    </submittedName>
</protein>
<feature type="domain" description="NlpC/P60" evidence="7">
    <location>
        <begin position="24"/>
        <end position="152"/>
    </location>
</feature>
<dbReference type="Proteomes" id="UP000007435">
    <property type="component" value="Chromosome"/>
</dbReference>
<dbReference type="STRING" id="649349.Lbys_1169"/>
<reference key="1">
    <citation type="submission" date="2010-11" db="EMBL/GenBank/DDBJ databases">
        <title>The complete genome of Leadbetterella byssophila DSM 17132.</title>
        <authorList>
            <consortium name="US DOE Joint Genome Institute (JGI-PGF)"/>
            <person name="Lucas S."/>
            <person name="Copeland A."/>
            <person name="Lapidus A."/>
            <person name="Glavina del Rio T."/>
            <person name="Dalin E."/>
            <person name="Tice H."/>
            <person name="Bruce D."/>
            <person name="Goodwin L."/>
            <person name="Pitluck S."/>
            <person name="Kyrpides N."/>
            <person name="Mavromatis K."/>
            <person name="Ivanova N."/>
            <person name="Teshima H."/>
            <person name="Brettin T."/>
            <person name="Detter J.C."/>
            <person name="Han C."/>
            <person name="Tapia R."/>
            <person name="Land M."/>
            <person name="Hauser L."/>
            <person name="Markowitz V."/>
            <person name="Cheng J.-F."/>
            <person name="Hugenholtz P."/>
            <person name="Woyke T."/>
            <person name="Wu D."/>
            <person name="Tindall B."/>
            <person name="Pomrenke H.G."/>
            <person name="Brambilla E."/>
            <person name="Klenk H.-P."/>
            <person name="Eisen J.A."/>
        </authorList>
    </citation>
    <scope>NUCLEOTIDE SEQUENCE [LARGE SCALE GENOMIC DNA]</scope>
    <source>
        <strain>DSM 17132</strain>
    </source>
</reference>
<evidence type="ECO:0000256" key="3">
    <source>
        <dbReference type="ARBA" id="ARBA00022729"/>
    </source>
</evidence>
<accession>E4RTN2</accession>
<keyword evidence="2" id="KW-0645">Protease</keyword>
<dbReference type="OrthoDB" id="9807055at2"/>
<evidence type="ECO:0000313" key="9">
    <source>
        <dbReference type="Proteomes" id="UP000007435"/>
    </source>
</evidence>
<keyword evidence="3 6" id="KW-0732">Signal</keyword>
<dbReference type="KEGG" id="lby:Lbys_1169"/>
<reference evidence="8 9" key="2">
    <citation type="journal article" date="2011" name="Stand. Genomic Sci.">
        <title>Complete genome sequence of Leadbetterella byssophila type strain (4M15).</title>
        <authorList>
            <person name="Abt B."/>
            <person name="Teshima H."/>
            <person name="Lucas S."/>
            <person name="Lapidus A."/>
            <person name="Del Rio T.G."/>
            <person name="Nolan M."/>
            <person name="Tice H."/>
            <person name="Cheng J.F."/>
            <person name="Pitluck S."/>
            <person name="Liolios K."/>
            <person name="Pagani I."/>
            <person name="Ivanova N."/>
            <person name="Mavromatis K."/>
            <person name="Pati A."/>
            <person name="Tapia R."/>
            <person name="Han C."/>
            <person name="Goodwin L."/>
            <person name="Chen A."/>
            <person name="Palaniappan K."/>
            <person name="Land M."/>
            <person name="Hauser L."/>
            <person name="Chang Y.J."/>
            <person name="Jeffries C.D."/>
            <person name="Rohde M."/>
            <person name="Goker M."/>
            <person name="Tindall B.J."/>
            <person name="Detter J.C."/>
            <person name="Woyke T."/>
            <person name="Bristow J."/>
            <person name="Eisen J.A."/>
            <person name="Markowitz V."/>
            <person name="Hugenholtz P."/>
            <person name="Klenk H.P."/>
            <person name="Kyrpides N.C."/>
        </authorList>
    </citation>
    <scope>NUCLEOTIDE SEQUENCE [LARGE SCALE GENOMIC DNA]</scope>
    <source>
        <strain evidence="9">DSM 17132 / JCM 16389 / KACC 11308 / NBRC 106382 / 4M15</strain>
    </source>
</reference>
<evidence type="ECO:0000256" key="6">
    <source>
        <dbReference type="SAM" id="SignalP"/>
    </source>
</evidence>
<dbReference type="AlphaFoldDB" id="E4RTN2"/>
<keyword evidence="4" id="KW-0378">Hydrolase</keyword>
<evidence type="ECO:0000256" key="2">
    <source>
        <dbReference type="ARBA" id="ARBA00022670"/>
    </source>
</evidence>
<dbReference type="HOGENOM" id="CLU_016043_9_2_10"/>
<sequence>MRKQILLIALVLFFASCKKNSAPAANKNQILPDIALRYKGTPYKYGGNTAQGMDCSGLVFRTFAELNRSFPRSSYEQAEIFPSVPQSQIREGDLLYFKIGKTKQINHTGIVTRVVNKETIMFIHSSSSAGVREDNLYSKYWAPKFVKATRPKI</sequence>
<gene>
    <name evidence="8" type="ordered locus">Lbys_1169</name>
</gene>
<dbReference type="GO" id="GO:0008234">
    <property type="term" value="F:cysteine-type peptidase activity"/>
    <property type="evidence" value="ECO:0007669"/>
    <property type="project" value="UniProtKB-KW"/>
</dbReference>
<evidence type="ECO:0000256" key="5">
    <source>
        <dbReference type="ARBA" id="ARBA00022807"/>
    </source>
</evidence>
<feature type="signal peptide" evidence="6">
    <location>
        <begin position="1"/>
        <end position="24"/>
    </location>
</feature>
<dbReference type="InterPro" id="IPR052062">
    <property type="entry name" value="Murein_DD/LD_carboxypeptidase"/>
</dbReference>
<dbReference type="PROSITE" id="PS51257">
    <property type="entry name" value="PROKAR_LIPOPROTEIN"/>
    <property type="match status" value="1"/>
</dbReference>
<dbReference type="InterPro" id="IPR000064">
    <property type="entry name" value="NLP_P60_dom"/>
</dbReference>
<dbReference type="EMBL" id="CP002305">
    <property type="protein sequence ID" value="ADQ16889.1"/>
    <property type="molecule type" value="Genomic_DNA"/>
</dbReference>
<organism evidence="8 9">
    <name type="scientific">Leadbetterella byssophila (strain DSM 17132 / JCM 16389 / KACC 11308 / NBRC 106382 / 4M15)</name>
    <dbReference type="NCBI Taxonomy" id="649349"/>
    <lineage>
        <taxon>Bacteria</taxon>
        <taxon>Pseudomonadati</taxon>
        <taxon>Bacteroidota</taxon>
        <taxon>Cytophagia</taxon>
        <taxon>Cytophagales</taxon>
        <taxon>Leadbetterellaceae</taxon>
        <taxon>Leadbetterella</taxon>
    </lineage>
</organism>
<dbReference type="GO" id="GO:0006508">
    <property type="term" value="P:proteolysis"/>
    <property type="evidence" value="ECO:0007669"/>
    <property type="project" value="UniProtKB-KW"/>
</dbReference>
<keyword evidence="5" id="KW-0788">Thiol protease</keyword>
<dbReference type="PANTHER" id="PTHR47360">
    <property type="entry name" value="MUREIN DD-ENDOPEPTIDASE MEPS/MUREIN LD-CARBOXYPEPTIDASE"/>
    <property type="match status" value="1"/>
</dbReference>
<proteinExistence type="inferred from homology"/>
<evidence type="ECO:0000256" key="4">
    <source>
        <dbReference type="ARBA" id="ARBA00022801"/>
    </source>
</evidence>
<dbReference type="RefSeq" id="WP_013407939.1">
    <property type="nucleotide sequence ID" value="NC_014655.1"/>
</dbReference>
<dbReference type="PROSITE" id="PS51935">
    <property type="entry name" value="NLPC_P60"/>
    <property type="match status" value="1"/>
</dbReference>
<dbReference type="SUPFAM" id="SSF54001">
    <property type="entry name" value="Cysteine proteinases"/>
    <property type="match status" value="1"/>
</dbReference>
<feature type="chain" id="PRO_5003186919" evidence="6">
    <location>
        <begin position="25"/>
        <end position="153"/>
    </location>
</feature>
<evidence type="ECO:0000256" key="1">
    <source>
        <dbReference type="ARBA" id="ARBA00007074"/>
    </source>
</evidence>
<name>E4RTN2_LEAB4</name>
<dbReference type="eggNOG" id="COG0791">
    <property type="taxonomic scope" value="Bacteria"/>
</dbReference>
<dbReference type="PANTHER" id="PTHR47360:SF1">
    <property type="entry name" value="ENDOPEPTIDASE NLPC-RELATED"/>
    <property type="match status" value="1"/>
</dbReference>
<keyword evidence="9" id="KW-1185">Reference proteome</keyword>